<evidence type="ECO:0000313" key="4">
    <source>
        <dbReference type="Proteomes" id="UP001596098"/>
    </source>
</evidence>
<dbReference type="PANTHER" id="PTHR43767">
    <property type="entry name" value="LONG-CHAIN-FATTY-ACID--COA LIGASE"/>
    <property type="match status" value="1"/>
</dbReference>
<evidence type="ECO:0000259" key="2">
    <source>
        <dbReference type="Pfam" id="PF13193"/>
    </source>
</evidence>
<dbReference type="Pfam" id="PF13193">
    <property type="entry name" value="AMP-binding_C"/>
    <property type="match status" value="1"/>
</dbReference>
<protein>
    <submittedName>
        <fullName evidence="3">AMP-binding protein</fullName>
    </submittedName>
</protein>
<dbReference type="InterPro" id="IPR025110">
    <property type="entry name" value="AMP-bd_C"/>
</dbReference>
<evidence type="ECO:0000259" key="1">
    <source>
        <dbReference type="Pfam" id="PF00501"/>
    </source>
</evidence>
<dbReference type="Pfam" id="PF00501">
    <property type="entry name" value="AMP-binding"/>
    <property type="match status" value="1"/>
</dbReference>
<dbReference type="Proteomes" id="UP001596098">
    <property type="component" value="Unassembled WGS sequence"/>
</dbReference>
<accession>A0ABW1R070</accession>
<keyword evidence="4" id="KW-1185">Reference proteome</keyword>
<dbReference type="RefSeq" id="WP_239022133.1">
    <property type="nucleotide sequence ID" value="NZ_CP034929.1"/>
</dbReference>
<proteinExistence type="predicted"/>
<organism evidence="3 4">
    <name type="scientific">Nocardioides yefusunii</name>
    <dbReference type="NCBI Taxonomy" id="2500546"/>
    <lineage>
        <taxon>Bacteria</taxon>
        <taxon>Bacillati</taxon>
        <taxon>Actinomycetota</taxon>
        <taxon>Actinomycetes</taxon>
        <taxon>Propionibacteriales</taxon>
        <taxon>Nocardioidaceae</taxon>
        <taxon>Nocardioides</taxon>
    </lineage>
</organism>
<dbReference type="SUPFAM" id="SSF56801">
    <property type="entry name" value="Acetyl-CoA synthetase-like"/>
    <property type="match status" value="1"/>
</dbReference>
<dbReference type="InterPro" id="IPR000873">
    <property type="entry name" value="AMP-dep_synth/lig_dom"/>
</dbReference>
<dbReference type="InterPro" id="IPR045851">
    <property type="entry name" value="AMP-bd_C_sf"/>
</dbReference>
<dbReference type="InterPro" id="IPR042099">
    <property type="entry name" value="ANL_N_sf"/>
</dbReference>
<comment type="caution">
    <text evidence="3">The sequence shown here is derived from an EMBL/GenBank/DDBJ whole genome shotgun (WGS) entry which is preliminary data.</text>
</comment>
<dbReference type="InterPro" id="IPR050237">
    <property type="entry name" value="ATP-dep_AMP-bd_enzyme"/>
</dbReference>
<dbReference type="Gene3D" id="3.30.300.30">
    <property type="match status" value="1"/>
</dbReference>
<name>A0ABW1R070_9ACTN</name>
<dbReference type="Gene3D" id="3.40.50.12780">
    <property type="entry name" value="N-terminal domain of ligase-like"/>
    <property type="match status" value="1"/>
</dbReference>
<dbReference type="EMBL" id="JBHSQI010000005">
    <property type="protein sequence ID" value="MFC6154021.1"/>
    <property type="molecule type" value="Genomic_DNA"/>
</dbReference>
<reference evidence="4" key="1">
    <citation type="journal article" date="2019" name="Int. J. Syst. Evol. Microbiol.">
        <title>The Global Catalogue of Microorganisms (GCM) 10K type strain sequencing project: providing services to taxonomists for standard genome sequencing and annotation.</title>
        <authorList>
            <consortium name="The Broad Institute Genomics Platform"/>
            <consortium name="The Broad Institute Genome Sequencing Center for Infectious Disease"/>
            <person name="Wu L."/>
            <person name="Ma J."/>
        </authorList>
    </citation>
    <scope>NUCLEOTIDE SEQUENCE [LARGE SCALE GENOMIC DNA]</scope>
    <source>
        <strain evidence="4">DFY28</strain>
    </source>
</reference>
<evidence type="ECO:0000313" key="3">
    <source>
        <dbReference type="EMBL" id="MFC6154021.1"/>
    </source>
</evidence>
<sequence length="345" mass="35393">MDFLRPSETPAEAVQQLRDWLDATAPVPLLIETSGSTGHPKRVVLTRDAVLASVHASATRLAGSPDATGGRWALVLPSSYVAGVQVIVRSLVAGHDPVLGAFADADGPAAFTSLVPTQLHRMMDSPDDVAALAAMDAVLLGGGPVDAGLRARAEAVGIRVVATYGASETAGGCVYDGHPLDGVGVAIDATGRVRLGGPTIFSGYLDDDALTAETLVDGWYVTNDLGTLDHDGRLKILGRADDVVVSGGVNVPLPAVRTALLTHVDVDQAELAGVDSVEWGTEVVAVVVPAAGRTPELDALRNHVAATHPRAWAPRRLVVVDALPLLGNGKVDRTGVRALAAGGAA</sequence>
<gene>
    <name evidence="3" type="ORF">ACFPWU_10160</name>
</gene>
<dbReference type="PANTHER" id="PTHR43767:SF1">
    <property type="entry name" value="NONRIBOSOMAL PEPTIDE SYNTHASE PES1 (EUROFUNG)-RELATED"/>
    <property type="match status" value="1"/>
</dbReference>
<feature type="domain" description="AMP-binding enzyme C-terminal" evidence="2">
    <location>
        <begin position="259"/>
        <end position="330"/>
    </location>
</feature>
<feature type="domain" description="AMP-dependent synthetase/ligase" evidence="1">
    <location>
        <begin position="30"/>
        <end position="178"/>
    </location>
</feature>